<dbReference type="GO" id="GO:0004181">
    <property type="term" value="F:metallocarboxypeptidase activity"/>
    <property type="evidence" value="ECO:0007669"/>
    <property type="project" value="InterPro"/>
</dbReference>
<accession>T1J2I5</accession>
<dbReference type="AlphaFoldDB" id="T1J2I5"/>
<keyword evidence="7" id="KW-0862">Zinc</keyword>
<evidence type="ECO:0000313" key="13">
    <source>
        <dbReference type="Proteomes" id="UP000014500"/>
    </source>
</evidence>
<evidence type="ECO:0000256" key="8">
    <source>
        <dbReference type="ARBA" id="ARBA00023180"/>
    </source>
</evidence>
<evidence type="ECO:0000256" key="6">
    <source>
        <dbReference type="ARBA" id="ARBA00022801"/>
    </source>
</evidence>
<dbReference type="InterPro" id="IPR057247">
    <property type="entry name" value="CARBOXYPEPT_ZN_2"/>
</dbReference>
<dbReference type="InterPro" id="IPR050753">
    <property type="entry name" value="Peptidase_M14_domain"/>
</dbReference>
<evidence type="ECO:0000256" key="10">
    <source>
        <dbReference type="SAM" id="Phobius"/>
    </source>
</evidence>
<comment type="similarity">
    <text evidence="2 9">Belongs to the peptidase M14 family.</text>
</comment>
<feature type="domain" description="Peptidase M14" evidence="11">
    <location>
        <begin position="58"/>
        <end position="360"/>
    </location>
</feature>
<dbReference type="HOGENOM" id="CLU_006722_1_2_1"/>
<dbReference type="PRINTS" id="PR00765">
    <property type="entry name" value="CRBOXYPTASEA"/>
</dbReference>
<feature type="transmembrane region" description="Helical" evidence="10">
    <location>
        <begin position="28"/>
        <end position="50"/>
    </location>
</feature>
<dbReference type="GO" id="GO:0006518">
    <property type="term" value="P:peptide metabolic process"/>
    <property type="evidence" value="ECO:0007669"/>
    <property type="project" value="TreeGrafter"/>
</dbReference>
<dbReference type="PROSITE" id="PS52035">
    <property type="entry name" value="PEPTIDASE_M14"/>
    <property type="match status" value="1"/>
</dbReference>
<dbReference type="Pfam" id="PF00246">
    <property type="entry name" value="Peptidase_M14"/>
    <property type="match status" value="1"/>
</dbReference>
<feature type="active site" description="Proton donor/acceptor" evidence="9">
    <location>
        <position position="330"/>
    </location>
</feature>
<dbReference type="SUPFAM" id="SSF49464">
    <property type="entry name" value="Carboxypeptidase regulatory domain-like"/>
    <property type="match status" value="1"/>
</dbReference>
<dbReference type="Gene3D" id="3.40.630.10">
    <property type="entry name" value="Zn peptidases"/>
    <property type="match status" value="1"/>
</dbReference>
<dbReference type="InterPro" id="IPR008969">
    <property type="entry name" value="CarboxyPept-like_regulatory"/>
</dbReference>
<keyword evidence="5" id="KW-0479">Metal-binding</keyword>
<dbReference type="Proteomes" id="UP000014500">
    <property type="component" value="Unassembled WGS sequence"/>
</dbReference>
<dbReference type="Pfam" id="PF13620">
    <property type="entry name" value="CarboxypepD_reg"/>
    <property type="match status" value="1"/>
</dbReference>
<dbReference type="CDD" id="cd03858">
    <property type="entry name" value="M14_CP_N-E_like"/>
    <property type="match status" value="1"/>
</dbReference>
<dbReference type="PROSITE" id="PS00133">
    <property type="entry name" value="CARBOXYPEPT_ZN_2"/>
    <property type="match status" value="1"/>
</dbReference>
<dbReference type="OMA" id="GHEPYLT"/>
<evidence type="ECO:0000313" key="12">
    <source>
        <dbReference type="EnsemblMetazoa" id="SMAR007778-PA"/>
    </source>
</evidence>
<keyword evidence="10" id="KW-0472">Membrane</keyword>
<dbReference type="FunFam" id="3.40.630.10:FF:000020">
    <property type="entry name" value="Carboxypeptidase D"/>
    <property type="match status" value="1"/>
</dbReference>
<dbReference type="PhylomeDB" id="T1J2I5"/>
<evidence type="ECO:0000256" key="1">
    <source>
        <dbReference type="ARBA" id="ARBA00001947"/>
    </source>
</evidence>
<dbReference type="PROSITE" id="PS00132">
    <property type="entry name" value="CARBOXYPEPT_ZN_1"/>
    <property type="match status" value="1"/>
</dbReference>
<protein>
    <recommendedName>
        <fullName evidence="11">Peptidase M14 domain-containing protein</fullName>
    </recommendedName>
</protein>
<evidence type="ECO:0000256" key="7">
    <source>
        <dbReference type="ARBA" id="ARBA00022833"/>
    </source>
</evidence>
<dbReference type="InterPro" id="IPR057246">
    <property type="entry name" value="CARBOXYPEPT_ZN_1"/>
</dbReference>
<dbReference type="EMBL" id="JH431806">
    <property type="status" value="NOT_ANNOTATED_CDS"/>
    <property type="molecule type" value="Genomic_DNA"/>
</dbReference>
<evidence type="ECO:0000256" key="2">
    <source>
        <dbReference type="ARBA" id="ARBA00005988"/>
    </source>
</evidence>
<dbReference type="GO" id="GO:0016485">
    <property type="term" value="P:protein processing"/>
    <property type="evidence" value="ECO:0007669"/>
    <property type="project" value="TreeGrafter"/>
</dbReference>
<comment type="cofactor">
    <cofactor evidence="1">
        <name>Zn(2+)</name>
        <dbReference type="ChEBI" id="CHEBI:29105"/>
    </cofactor>
</comment>
<evidence type="ECO:0000256" key="3">
    <source>
        <dbReference type="ARBA" id="ARBA00022645"/>
    </source>
</evidence>
<evidence type="ECO:0000256" key="9">
    <source>
        <dbReference type="PROSITE-ProRule" id="PRU01379"/>
    </source>
</evidence>
<dbReference type="EnsemblMetazoa" id="SMAR007778-RA">
    <property type="protein sequence ID" value="SMAR007778-PA"/>
    <property type="gene ID" value="SMAR007778"/>
</dbReference>
<dbReference type="Gene3D" id="2.60.40.1120">
    <property type="entry name" value="Carboxypeptidase-like, regulatory domain"/>
    <property type="match status" value="1"/>
</dbReference>
<keyword evidence="13" id="KW-1185">Reference proteome</keyword>
<dbReference type="InterPro" id="IPR000834">
    <property type="entry name" value="Peptidase_M14"/>
</dbReference>
<name>T1J2I5_STRMM</name>
<evidence type="ECO:0000256" key="5">
    <source>
        <dbReference type="ARBA" id="ARBA00022723"/>
    </source>
</evidence>
<sequence>MTFKGNLTLIFSLGLNLDHEIIATMKSAYWYVSMLVVAFVYVYLTAIQYVRGFQVDMNYHKYVDMTNVLFNLNRAYPNLTSIYSIGKSVKSTRWLQLIAYRDLWVIVVSKYPHHHVKGLPNVKYVANMHGNEAVGRELLLQLAAYLVTNYPQDDYVRHLMDNTRIHLMPSMNPDGFEAAIEGNCQGTVGRGNARGFDLNRNFPDLFKENRKEEQLETKSVRDWLSKIQFVLSANLHGGALVANYPYDNSPTSLFAAFSSSPNLTPDHDVFKHLAEVYSFSHAIMFRGVPCMRNSQVFPNGTTNGAAWYPLTGGMQDYNYVWNGCMEITLELSCCKYPSAAELTSFWNDNKKSLLVFLGEVHRGVKGFVTDEYGNPLEGAEMKVEGRDIGFKTTKMGEFWRILLPGTYVMQVVADGFEIKKQAFVVADPQPVWLNLTLFRPSSAAVRPGDFDLINAGAGSSLFRTPEFAPLMGPPPPPPPQLQPQSASLLRNFQVGFRRMFGWMG</sequence>
<dbReference type="GO" id="GO:0008270">
    <property type="term" value="F:zinc ion binding"/>
    <property type="evidence" value="ECO:0007669"/>
    <property type="project" value="InterPro"/>
</dbReference>
<reference evidence="12" key="2">
    <citation type="submission" date="2015-02" db="UniProtKB">
        <authorList>
            <consortium name="EnsemblMetazoa"/>
        </authorList>
    </citation>
    <scope>IDENTIFICATION</scope>
</reference>
<dbReference type="PANTHER" id="PTHR11532:SF84">
    <property type="entry name" value="CARBOXYPEPTIDASE M"/>
    <property type="match status" value="1"/>
</dbReference>
<dbReference type="CDD" id="cd11308">
    <property type="entry name" value="Peptidase_M14NE-CP-C_like"/>
    <property type="match status" value="1"/>
</dbReference>
<keyword evidence="10" id="KW-1133">Transmembrane helix</keyword>
<proteinExistence type="inferred from homology"/>
<dbReference type="eggNOG" id="KOG2649">
    <property type="taxonomic scope" value="Eukaryota"/>
</dbReference>
<evidence type="ECO:0000256" key="4">
    <source>
        <dbReference type="ARBA" id="ARBA00022670"/>
    </source>
</evidence>
<organism evidence="12 13">
    <name type="scientific">Strigamia maritima</name>
    <name type="common">European centipede</name>
    <name type="synonym">Geophilus maritimus</name>
    <dbReference type="NCBI Taxonomy" id="126957"/>
    <lineage>
        <taxon>Eukaryota</taxon>
        <taxon>Metazoa</taxon>
        <taxon>Ecdysozoa</taxon>
        <taxon>Arthropoda</taxon>
        <taxon>Myriapoda</taxon>
        <taxon>Chilopoda</taxon>
        <taxon>Pleurostigmophora</taxon>
        <taxon>Geophilomorpha</taxon>
        <taxon>Linotaeniidae</taxon>
        <taxon>Strigamia</taxon>
    </lineage>
</organism>
<keyword evidence="3" id="KW-0121">Carboxypeptidase</keyword>
<keyword evidence="6" id="KW-0378">Hydrolase</keyword>
<evidence type="ECO:0000259" key="11">
    <source>
        <dbReference type="PROSITE" id="PS52035"/>
    </source>
</evidence>
<keyword evidence="10" id="KW-0812">Transmembrane</keyword>
<dbReference type="STRING" id="126957.T1J2I5"/>
<dbReference type="SUPFAM" id="SSF53187">
    <property type="entry name" value="Zn-dependent exopeptidases"/>
    <property type="match status" value="1"/>
</dbReference>
<dbReference type="GO" id="GO:0005615">
    <property type="term" value="C:extracellular space"/>
    <property type="evidence" value="ECO:0007669"/>
    <property type="project" value="TreeGrafter"/>
</dbReference>
<dbReference type="PANTHER" id="PTHR11532">
    <property type="entry name" value="PROTEASE M14 CARBOXYPEPTIDASE"/>
    <property type="match status" value="1"/>
</dbReference>
<dbReference type="SMART" id="SM00631">
    <property type="entry name" value="Zn_pept"/>
    <property type="match status" value="1"/>
</dbReference>
<reference evidence="13" key="1">
    <citation type="submission" date="2011-05" db="EMBL/GenBank/DDBJ databases">
        <authorList>
            <person name="Richards S.R."/>
            <person name="Qu J."/>
            <person name="Jiang H."/>
            <person name="Jhangiani S.N."/>
            <person name="Agravi P."/>
            <person name="Goodspeed R."/>
            <person name="Gross S."/>
            <person name="Mandapat C."/>
            <person name="Jackson L."/>
            <person name="Mathew T."/>
            <person name="Pu L."/>
            <person name="Thornton R."/>
            <person name="Saada N."/>
            <person name="Wilczek-Boney K.B."/>
            <person name="Lee S."/>
            <person name="Kovar C."/>
            <person name="Wu Y."/>
            <person name="Scherer S.E."/>
            <person name="Worley K.C."/>
            <person name="Muzny D.M."/>
            <person name="Gibbs R."/>
        </authorList>
    </citation>
    <scope>NUCLEOTIDE SEQUENCE</scope>
    <source>
        <strain evidence="13">Brora</strain>
    </source>
</reference>
<keyword evidence="8" id="KW-0325">Glycoprotein</keyword>
<keyword evidence="4" id="KW-0645">Protease</keyword>